<dbReference type="RefSeq" id="WP_134520903.1">
    <property type="nucleotide sequence ID" value="NZ_SOHE01000078.1"/>
</dbReference>
<accession>A0A4R8ZUJ1</accession>
<feature type="transmembrane region" description="Helical" evidence="1">
    <location>
        <begin position="120"/>
        <end position="152"/>
    </location>
</feature>
<feature type="transmembrane region" description="Helical" evidence="1">
    <location>
        <begin position="513"/>
        <end position="534"/>
    </location>
</feature>
<evidence type="ECO:0008006" key="4">
    <source>
        <dbReference type="Google" id="ProtNLM"/>
    </source>
</evidence>
<feature type="transmembrane region" description="Helical" evidence="1">
    <location>
        <begin position="158"/>
        <end position="182"/>
    </location>
</feature>
<reference evidence="2 3" key="1">
    <citation type="submission" date="2019-03" db="EMBL/GenBank/DDBJ databases">
        <title>Genomics of glacier-inhabiting Cryobacterium strains.</title>
        <authorList>
            <person name="Liu Q."/>
            <person name="Xin Y.-H."/>
        </authorList>
    </citation>
    <scope>NUCLEOTIDE SEQUENCE [LARGE SCALE GENOMIC DNA]</scope>
    <source>
        <strain evidence="2 3">Hh14</strain>
    </source>
</reference>
<keyword evidence="1" id="KW-0472">Membrane</keyword>
<keyword evidence="1" id="KW-0812">Transmembrane</keyword>
<feature type="transmembrane region" description="Helical" evidence="1">
    <location>
        <begin position="245"/>
        <end position="264"/>
    </location>
</feature>
<feature type="transmembrane region" description="Helical" evidence="1">
    <location>
        <begin position="74"/>
        <end position="99"/>
    </location>
</feature>
<feature type="transmembrane region" description="Helical" evidence="1">
    <location>
        <begin position="303"/>
        <end position="328"/>
    </location>
</feature>
<dbReference type="Proteomes" id="UP000297447">
    <property type="component" value="Unassembled WGS sequence"/>
</dbReference>
<proteinExistence type="predicted"/>
<keyword evidence="1" id="KW-1133">Transmembrane helix</keyword>
<dbReference type="EMBL" id="SOHE01000078">
    <property type="protein sequence ID" value="TFD45986.1"/>
    <property type="molecule type" value="Genomic_DNA"/>
</dbReference>
<feature type="transmembrane region" description="Helical" evidence="1">
    <location>
        <begin position="446"/>
        <end position="463"/>
    </location>
</feature>
<feature type="transmembrane region" description="Helical" evidence="1">
    <location>
        <begin position="21"/>
        <end position="39"/>
    </location>
</feature>
<feature type="transmembrane region" description="Helical" evidence="1">
    <location>
        <begin position="470"/>
        <end position="493"/>
    </location>
</feature>
<comment type="caution">
    <text evidence="2">The sequence shown here is derived from an EMBL/GenBank/DDBJ whole genome shotgun (WGS) entry which is preliminary data.</text>
</comment>
<organism evidence="2 3">
    <name type="scientific">Cryobacterium frigoriphilum</name>
    <dbReference type="NCBI Taxonomy" id="1259150"/>
    <lineage>
        <taxon>Bacteria</taxon>
        <taxon>Bacillati</taxon>
        <taxon>Actinomycetota</taxon>
        <taxon>Actinomycetes</taxon>
        <taxon>Micrococcales</taxon>
        <taxon>Microbacteriaceae</taxon>
        <taxon>Cryobacterium</taxon>
    </lineage>
</organism>
<dbReference type="OrthoDB" id="2014935at2"/>
<keyword evidence="3" id="KW-1185">Reference proteome</keyword>
<gene>
    <name evidence="2" type="ORF">E3T55_17925</name>
</gene>
<protein>
    <recommendedName>
        <fullName evidence="4">Polyketide antibiotic transporter</fullName>
    </recommendedName>
</protein>
<feature type="transmembrane region" description="Helical" evidence="1">
    <location>
        <begin position="348"/>
        <end position="369"/>
    </location>
</feature>
<sequence length="541" mass="55163">MNRGPLAQLLWLRARRDRFQVPVWVLTIAALSGLSSVAVEASFGTLAEREALVRIAVATPSLLMLRGVPQGTDVAALVFFQLFAFLAATVALMNTFLAVRHSRAEEQSGRADLVGATAAGRLLPLVATVLHGAATNVLLGAGVCLAFLAVGFDPTGALLSGAAIAATGLAFLAVGLVCAQLLRTARGANGLAAALVGVAYVLRAAGDAGGTASADGLSVASGWPSWLSPIGWGQQTSPFHSPEPAPLLLSLGFALLLIAAVLGLQSTRDLDASVLPERGGRNHASARLRGSFGLAWRLQWPSILGWSIAGLLLGAIAGGLGETIVDLAESNPLIGGALASIAPGGRGSIIDLFTAALFSLIGVLAAAAAMQSVIRLRQEESGGAGELLLALPVRRIRWMNDYLALGAITIGSVLAAAVTGAGLGLIRSADTADRIASVAGSGFAQLPAALLMLAIAALLYAFVPRVSIALSWAALLAALFVGQFGGVFGLPEWMRAVSPFTHTPVSAVRGADWAGAAVMFGLAVVAAALAVWGARRRDLTL</sequence>
<feature type="transmembrane region" description="Helical" evidence="1">
    <location>
        <begin position="189"/>
        <end position="206"/>
    </location>
</feature>
<evidence type="ECO:0000313" key="3">
    <source>
        <dbReference type="Proteomes" id="UP000297447"/>
    </source>
</evidence>
<name>A0A4R8ZUJ1_9MICO</name>
<feature type="transmembrane region" description="Helical" evidence="1">
    <location>
        <begin position="402"/>
        <end position="426"/>
    </location>
</feature>
<evidence type="ECO:0000313" key="2">
    <source>
        <dbReference type="EMBL" id="TFD45986.1"/>
    </source>
</evidence>
<evidence type="ECO:0000256" key="1">
    <source>
        <dbReference type="SAM" id="Phobius"/>
    </source>
</evidence>
<dbReference type="AlphaFoldDB" id="A0A4R8ZUJ1"/>